<name>B7J6N6_ACIF2</name>
<sequence>MGLHPAKGRRWLFPNDGDMAMPVCRIRDCHVWSWQPYKALCMVNIQGEALPFPRLIWLNFTMTKRR</sequence>
<reference evidence="1 2" key="1">
    <citation type="journal article" date="2008" name="BMC Genomics">
        <title>Acidithiobacillus ferrooxidans metabolism: from genome sequence to industrial applications.</title>
        <authorList>
            <person name="Valdes J."/>
            <person name="Pedroso I."/>
            <person name="Quatrini R."/>
            <person name="Dodson R.J."/>
            <person name="Tettelin H."/>
            <person name="Blake R.II."/>
            <person name="Eisen J.A."/>
            <person name="Holmes D.S."/>
        </authorList>
    </citation>
    <scope>NUCLEOTIDE SEQUENCE [LARGE SCALE GENOMIC DNA]</scope>
    <source>
        <strain evidence="2">ATCC 23270 / DSM 14882 / CIP 104768 / NCIMB 8455</strain>
    </source>
</reference>
<keyword evidence="2" id="KW-1185">Reference proteome</keyword>
<organism evidence="1 2">
    <name type="scientific">Acidithiobacillus ferrooxidans (strain ATCC 23270 / DSM 14882 / CIP 104768 / NCIMB 8455)</name>
    <name type="common">Ferrobacillus ferrooxidans (strain ATCC 23270)</name>
    <dbReference type="NCBI Taxonomy" id="243159"/>
    <lineage>
        <taxon>Bacteria</taxon>
        <taxon>Pseudomonadati</taxon>
        <taxon>Pseudomonadota</taxon>
        <taxon>Acidithiobacillia</taxon>
        <taxon>Acidithiobacillales</taxon>
        <taxon>Acidithiobacillaceae</taxon>
        <taxon>Acidithiobacillus</taxon>
    </lineage>
</organism>
<accession>B7J6N6</accession>
<dbReference type="EMBL" id="CP001219">
    <property type="protein sequence ID" value="ACK79630.1"/>
    <property type="molecule type" value="Genomic_DNA"/>
</dbReference>
<dbReference type="PaxDb" id="243159-AFE_0820"/>
<proteinExistence type="predicted"/>
<gene>
    <name evidence="1" type="ordered locus">AFE_0820</name>
</gene>
<evidence type="ECO:0000313" key="2">
    <source>
        <dbReference type="Proteomes" id="UP000001362"/>
    </source>
</evidence>
<dbReference type="Proteomes" id="UP000001362">
    <property type="component" value="Chromosome"/>
</dbReference>
<dbReference type="STRING" id="243159.AFE_0820"/>
<dbReference type="HOGENOM" id="CLU_2821248_0_0_6"/>
<dbReference type="KEGG" id="afr:AFE_0820"/>
<evidence type="ECO:0000313" key="1">
    <source>
        <dbReference type="EMBL" id="ACK79630.1"/>
    </source>
</evidence>
<protein>
    <submittedName>
        <fullName evidence="1">Uncharacterized protein</fullName>
    </submittedName>
</protein>
<dbReference type="AlphaFoldDB" id="B7J6N6"/>